<comment type="function">
    <text evidence="6">Catalyzes the dehydration of methylthioribulose-1-phosphate (MTRu-1-P) into 2,3-diketo-5-methylthiopentyl-1-phosphate (DK-MTP-1-P).</text>
</comment>
<dbReference type="PATRIC" id="fig|1255043.3.peg.2398"/>
<keyword evidence="5 6" id="KW-0456">Lyase</keyword>
<dbReference type="NCBIfam" id="TIGR03328">
    <property type="entry name" value="salvage_mtnB"/>
    <property type="match status" value="1"/>
</dbReference>
<keyword evidence="2 6" id="KW-0479">Metal-binding</keyword>
<comment type="catalytic activity">
    <reaction evidence="6">
        <text>5-(methylsulfanyl)-D-ribulose 1-phosphate = 5-methylsulfanyl-2,3-dioxopentyl phosphate + H2O</text>
        <dbReference type="Rhea" id="RHEA:15549"/>
        <dbReference type="ChEBI" id="CHEBI:15377"/>
        <dbReference type="ChEBI" id="CHEBI:58548"/>
        <dbReference type="ChEBI" id="CHEBI:58828"/>
        <dbReference type="EC" id="4.2.1.109"/>
    </reaction>
</comment>
<dbReference type="HOGENOM" id="CLU_006033_4_1_6"/>
<accession>L0DWN9</accession>
<dbReference type="PANTHER" id="PTHR22789:SF0">
    <property type="entry name" value="3-OXO-TETRONATE 4-PHOSPHATE DECARBOXYLASE-RELATED"/>
    <property type="match status" value="1"/>
</dbReference>
<dbReference type="HAMAP" id="MF_01677">
    <property type="entry name" value="Salvage_MtnB"/>
    <property type="match status" value="1"/>
</dbReference>
<dbReference type="KEGG" id="tni:TVNIR_2376"/>
<dbReference type="STRING" id="1255043.TVNIR_2376"/>
<dbReference type="EC" id="4.2.1.109" evidence="6"/>
<dbReference type="GO" id="GO:0016832">
    <property type="term" value="F:aldehyde-lyase activity"/>
    <property type="evidence" value="ECO:0007669"/>
    <property type="project" value="TreeGrafter"/>
</dbReference>
<proteinExistence type="inferred from homology"/>
<dbReference type="UniPathway" id="UPA00904">
    <property type="reaction ID" value="UER00875"/>
</dbReference>
<evidence type="ECO:0000256" key="2">
    <source>
        <dbReference type="ARBA" id="ARBA00022723"/>
    </source>
</evidence>
<gene>
    <name evidence="8" type="primary">mtnB [H]</name>
    <name evidence="6" type="synonym">mtnB</name>
    <name evidence="8" type="ordered locus">TVNIR_2376</name>
</gene>
<dbReference type="eggNOG" id="COG0235">
    <property type="taxonomic scope" value="Bacteria"/>
</dbReference>
<evidence type="ECO:0000256" key="1">
    <source>
        <dbReference type="ARBA" id="ARBA00022605"/>
    </source>
</evidence>
<keyword evidence="9" id="KW-1185">Reference proteome</keyword>
<evidence type="ECO:0000256" key="5">
    <source>
        <dbReference type="ARBA" id="ARBA00023239"/>
    </source>
</evidence>
<evidence type="ECO:0000313" key="9">
    <source>
        <dbReference type="Proteomes" id="UP000010809"/>
    </source>
</evidence>
<feature type="binding site" evidence="6">
    <location>
        <position position="101"/>
    </location>
    <ligand>
        <name>Zn(2+)</name>
        <dbReference type="ChEBI" id="CHEBI:29105"/>
    </ligand>
</feature>
<dbReference type="GO" id="GO:0005829">
    <property type="term" value="C:cytosol"/>
    <property type="evidence" value="ECO:0007669"/>
    <property type="project" value="TreeGrafter"/>
</dbReference>
<dbReference type="InterPro" id="IPR001303">
    <property type="entry name" value="Aldolase_II/adducin_N"/>
</dbReference>
<evidence type="ECO:0000256" key="4">
    <source>
        <dbReference type="ARBA" id="ARBA00023167"/>
    </source>
</evidence>
<feature type="domain" description="Class II aldolase/adducin N-terminal" evidence="7">
    <location>
        <begin position="13"/>
        <end position="200"/>
    </location>
</feature>
<dbReference type="Proteomes" id="UP000010809">
    <property type="component" value="Chromosome"/>
</dbReference>
<dbReference type="InterPro" id="IPR036409">
    <property type="entry name" value="Aldolase_II/adducin_N_sf"/>
</dbReference>
<protein>
    <recommendedName>
        <fullName evidence="6">Methylthioribulose-1-phosphate dehydratase</fullName>
        <shortName evidence="6">MTRu-1-P dehydratase</shortName>
        <ecNumber evidence="6">4.2.1.109</ecNumber>
    </recommendedName>
</protein>
<evidence type="ECO:0000256" key="6">
    <source>
        <dbReference type="HAMAP-Rule" id="MF_01677"/>
    </source>
</evidence>
<dbReference type="InterPro" id="IPR017714">
    <property type="entry name" value="MethylthioRu-1-P_deHdtase_MtnB"/>
</dbReference>
<comment type="pathway">
    <text evidence="6">Amino-acid biosynthesis; L-methionine biosynthesis via salvage pathway; L-methionine from S-methyl-5-thio-alpha-D-ribose 1-phosphate: step 2/6.</text>
</comment>
<dbReference type="EMBL" id="CP003989">
    <property type="protein sequence ID" value="AGA34019.1"/>
    <property type="molecule type" value="Genomic_DNA"/>
</dbReference>
<sequence>MIEDSLEYKAQVRLLADAGRLFAQRGWVPATAGNFSARLNEEQIVITVSGRHKGHLDDSGFMVVDLEGNILSPGKTPSAETFLHIIMYRRDPSIGAVLHTHSANATVLSRLFPYGLTLNDYVVLKAFPAITSHETSLPVPVFPNTQDVPQLAAQVDDYMNRHPGVSGYLVSGHGLYTWGRSVEAAIQHVEAFEFLFECEILSRRLSP</sequence>
<dbReference type="InterPro" id="IPR050197">
    <property type="entry name" value="Aldolase_class_II_sugar_metab"/>
</dbReference>
<keyword evidence="3 6" id="KW-0862">Zinc</keyword>
<dbReference type="PANTHER" id="PTHR22789">
    <property type="entry name" value="FUCULOSE PHOSPHATE ALDOLASE"/>
    <property type="match status" value="1"/>
</dbReference>
<dbReference type="NCBIfam" id="NF006672">
    <property type="entry name" value="PRK09220.1"/>
    <property type="match status" value="1"/>
</dbReference>
<dbReference type="GO" id="GO:0019323">
    <property type="term" value="P:pentose catabolic process"/>
    <property type="evidence" value="ECO:0007669"/>
    <property type="project" value="TreeGrafter"/>
</dbReference>
<evidence type="ECO:0000256" key="3">
    <source>
        <dbReference type="ARBA" id="ARBA00022833"/>
    </source>
</evidence>
<dbReference type="GO" id="GO:0008270">
    <property type="term" value="F:zinc ion binding"/>
    <property type="evidence" value="ECO:0007669"/>
    <property type="project" value="UniProtKB-UniRule"/>
</dbReference>
<dbReference type="SMART" id="SM01007">
    <property type="entry name" value="Aldolase_II"/>
    <property type="match status" value="1"/>
</dbReference>
<dbReference type="SUPFAM" id="SSF53639">
    <property type="entry name" value="AraD/HMP-PK domain-like"/>
    <property type="match status" value="1"/>
</dbReference>
<evidence type="ECO:0000259" key="7">
    <source>
        <dbReference type="SMART" id="SM01007"/>
    </source>
</evidence>
<dbReference type="OrthoDB" id="9805559at2"/>
<dbReference type="AlphaFoldDB" id="L0DWN9"/>
<dbReference type="GO" id="GO:0019509">
    <property type="term" value="P:L-methionine salvage from methylthioadenosine"/>
    <property type="evidence" value="ECO:0007669"/>
    <property type="project" value="UniProtKB-UniRule"/>
</dbReference>
<name>L0DWN9_THIND</name>
<dbReference type="Gene3D" id="3.40.225.10">
    <property type="entry name" value="Class II aldolase/adducin N-terminal domain"/>
    <property type="match status" value="1"/>
</dbReference>
<dbReference type="GO" id="GO:0046570">
    <property type="term" value="F:methylthioribulose 1-phosphate dehydratase activity"/>
    <property type="evidence" value="ECO:0007669"/>
    <property type="project" value="UniProtKB-UniRule"/>
</dbReference>
<feature type="binding site" evidence="6">
    <location>
        <position position="99"/>
    </location>
    <ligand>
        <name>Zn(2+)</name>
        <dbReference type="ChEBI" id="CHEBI:29105"/>
    </ligand>
</feature>
<keyword evidence="1 6" id="KW-0028">Amino-acid biosynthesis</keyword>
<keyword evidence="4 6" id="KW-0486">Methionine biosynthesis</keyword>
<reference evidence="8" key="1">
    <citation type="submission" date="2015-12" db="EMBL/GenBank/DDBJ databases">
        <authorList>
            <person name="Tikhonova T.V."/>
            <person name="Pavlov A.R."/>
            <person name="Beletsky A.V."/>
            <person name="Mardanov A.V."/>
            <person name="Sorokin D.Y."/>
            <person name="Ravin N.V."/>
            <person name="Popov V.O."/>
        </authorList>
    </citation>
    <scope>NUCLEOTIDE SEQUENCE</scope>
    <source>
        <strain evidence="8">DSM 14787</strain>
    </source>
</reference>
<evidence type="ECO:0000313" key="8">
    <source>
        <dbReference type="EMBL" id="AGA34019.1"/>
    </source>
</evidence>
<organism evidence="8 9">
    <name type="scientific">Thioalkalivibrio nitratireducens (strain DSM 14787 / UNIQEM 213 / ALEN2)</name>
    <dbReference type="NCBI Taxonomy" id="1255043"/>
    <lineage>
        <taxon>Bacteria</taxon>
        <taxon>Pseudomonadati</taxon>
        <taxon>Pseudomonadota</taxon>
        <taxon>Gammaproteobacteria</taxon>
        <taxon>Chromatiales</taxon>
        <taxon>Ectothiorhodospiraceae</taxon>
        <taxon>Thioalkalivibrio</taxon>
    </lineage>
</organism>
<comment type="cofactor">
    <cofactor evidence="6">
        <name>Zn(2+)</name>
        <dbReference type="ChEBI" id="CHEBI:29105"/>
    </cofactor>
    <text evidence="6">Binds 1 zinc ion per subunit.</text>
</comment>
<dbReference type="Pfam" id="PF00596">
    <property type="entry name" value="Aldolase_II"/>
    <property type="match status" value="1"/>
</dbReference>
<comment type="similarity">
    <text evidence="6">Belongs to the aldolase class II family. MtnB subfamily.</text>
</comment>